<proteinExistence type="predicted"/>
<organism evidence="1 2">
    <name type="scientific">Legionella jordanis</name>
    <dbReference type="NCBI Taxonomy" id="456"/>
    <lineage>
        <taxon>Bacteria</taxon>
        <taxon>Pseudomonadati</taxon>
        <taxon>Pseudomonadota</taxon>
        <taxon>Gammaproteobacteria</taxon>
        <taxon>Legionellales</taxon>
        <taxon>Legionellaceae</taxon>
        <taxon>Legionella</taxon>
    </lineage>
</organism>
<accession>A0A0W0VE71</accession>
<dbReference type="Proteomes" id="UP000055035">
    <property type="component" value="Unassembled WGS sequence"/>
</dbReference>
<dbReference type="AlphaFoldDB" id="A0A0W0VE71"/>
<dbReference type="AntiFam" id="ANF00013">
    <property type="entry name" value="tRNA translation"/>
</dbReference>
<comment type="caution">
    <text evidence="1">The sequence shown here is derived from an EMBL/GenBank/DDBJ whole genome shotgun (WGS) entry which is preliminary data.</text>
</comment>
<reference evidence="1 2" key="1">
    <citation type="submission" date="2015-11" db="EMBL/GenBank/DDBJ databases">
        <title>Genomic analysis of 38 Legionella species identifies large and diverse effector repertoires.</title>
        <authorList>
            <person name="Burstein D."/>
            <person name="Amaro F."/>
            <person name="Zusman T."/>
            <person name="Lifshitz Z."/>
            <person name="Cohen O."/>
            <person name="Gilbert J.A."/>
            <person name="Pupko T."/>
            <person name="Shuman H.A."/>
            <person name="Segal G."/>
        </authorList>
    </citation>
    <scope>NUCLEOTIDE SEQUENCE [LARGE SCALE GENOMIC DNA]</scope>
    <source>
        <strain evidence="1 2">BL-540</strain>
    </source>
</reference>
<evidence type="ECO:0000313" key="1">
    <source>
        <dbReference type="EMBL" id="KTD18430.1"/>
    </source>
</evidence>
<protein>
    <submittedName>
        <fullName evidence="1">Uncharacterized protein</fullName>
    </submittedName>
</protein>
<evidence type="ECO:0000313" key="2">
    <source>
        <dbReference type="Proteomes" id="UP000055035"/>
    </source>
</evidence>
<keyword evidence="2" id="KW-1185">Reference proteome</keyword>
<gene>
    <name evidence="1" type="ORF">Ljor_2736</name>
</gene>
<sequence>MAKYFHRLRCDKYAYFHKNCLTVLDALIKLRFSFRGYSSAGRALAWHARGRRFDPA</sequence>
<name>A0A0W0VE71_9GAMM</name>
<dbReference type="EMBL" id="LNYJ01000011">
    <property type="protein sequence ID" value="KTD18430.1"/>
    <property type="molecule type" value="Genomic_DNA"/>
</dbReference>